<dbReference type="PANTHER" id="PTHR43471">
    <property type="entry name" value="ABC TRANSPORTER PERMEASE"/>
    <property type="match status" value="1"/>
</dbReference>
<dbReference type="AlphaFoldDB" id="A0A9D1HSS3"/>
<gene>
    <name evidence="7" type="ORF">IAD49_00120</name>
</gene>
<evidence type="ECO:0000256" key="5">
    <source>
        <dbReference type="SAM" id="Phobius"/>
    </source>
</evidence>
<dbReference type="PANTHER" id="PTHR43471:SF3">
    <property type="entry name" value="ABC TRANSPORTER PERMEASE PROTEIN NATB"/>
    <property type="match status" value="1"/>
</dbReference>
<comment type="subcellular location">
    <subcellularLocation>
        <location evidence="1">Membrane</location>
        <topology evidence="1">Multi-pass membrane protein</topology>
    </subcellularLocation>
</comment>
<evidence type="ECO:0000313" key="8">
    <source>
        <dbReference type="Proteomes" id="UP000824087"/>
    </source>
</evidence>
<evidence type="ECO:0000256" key="3">
    <source>
        <dbReference type="ARBA" id="ARBA00022989"/>
    </source>
</evidence>
<dbReference type="GO" id="GO:0016020">
    <property type="term" value="C:membrane"/>
    <property type="evidence" value="ECO:0007669"/>
    <property type="project" value="UniProtKB-SubCell"/>
</dbReference>
<name>A0A9D1HSS3_9BACT</name>
<evidence type="ECO:0000256" key="1">
    <source>
        <dbReference type="ARBA" id="ARBA00004141"/>
    </source>
</evidence>
<dbReference type="Pfam" id="PF12698">
    <property type="entry name" value="ABC2_membrane_3"/>
    <property type="match status" value="1"/>
</dbReference>
<sequence>MKSNMKHMIKKELREVFRDKKSLSMMLIIPIMIPLLILGMSALFDMQTQRDVSEYNKIGFAYELSDTEKELAKQMKLDVTYGSQEELEKAYQNEEIYLYVTKKDDVYTMNYDTEADNGSMAAKLVETYFTSYERILQEQKLMQASQDPSEVLDVFELKTHNLGTENFFASYIVGYAFLFIIMAITISATYPATDTTAGEKERGTLETLLTFPIKSRDIIIGKLCSVTISSIVTGILSLILALISFHFANDMFTIYKDVPIELSGLVIFMSIVVIIIYSIFISGLCLAIASMSKTFKEAQSALTPLTFISFFPGMIAFMIQVKTSELLAIVPFMNFTLIINDLSSGVVNYLQIFLMILSSLIYIGIVIWYIIRQYKSEKVLFSI</sequence>
<keyword evidence="2 5" id="KW-0812">Transmembrane</keyword>
<feature type="transmembrane region" description="Helical" evidence="5">
    <location>
        <begin position="168"/>
        <end position="192"/>
    </location>
</feature>
<evidence type="ECO:0000259" key="6">
    <source>
        <dbReference type="Pfam" id="PF12698"/>
    </source>
</evidence>
<feature type="transmembrane region" description="Helical" evidence="5">
    <location>
        <begin position="223"/>
        <end position="245"/>
    </location>
</feature>
<proteinExistence type="predicted"/>
<feature type="domain" description="ABC-2 type transporter transmembrane" evidence="6">
    <location>
        <begin position="20"/>
        <end position="367"/>
    </location>
</feature>
<evidence type="ECO:0000313" key="7">
    <source>
        <dbReference type="EMBL" id="HIU21976.1"/>
    </source>
</evidence>
<evidence type="ECO:0000256" key="2">
    <source>
        <dbReference type="ARBA" id="ARBA00022692"/>
    </source>
</evidence>
<reference evidence="7" key="2">
    <citation type="journal article" date="2021" name="PeerJ">
        <title>Extensive microbial diversity within the chicken gut microbiome revealed by metagenomics and culture.</title>
        <authorList>
            <person name="Gilroy R."/>
            <person name="Ravi A."/>
            <person name="Getino M."/>
            <person name="Pursley I."/>
            <person name="Horton D.L."/>
            <person name="Alikhan N.F."/>
            <person name="Baker D."/>
            <person name="Gharbi K."/>
            <person name="Hall N."/>
            <person name="Watson M."/>
            <person name="Adriaenssens E.M."/>
            <person name="Foster-Nyarko E."/>
            <person name="Jarju S."/>
            <person name="Secka A."/>
            <person name="Antonio M."/>
            <person name="Oren A."/>
            <person name="Chaudhuri R.R."/>
            <person name="La Ragione R."/>
            <person name="Hildebrand F."/>
            <person name="Pallen M.J."/>
        </authorList>
    </citation>
    <scope>NUCLEOTIDE SEQUENCE</scope>
    <source>
        <strain evidence="7">CHK197-8231</strain>
    </source>
</reference>
<feature type="transmembrane region" description="Helical" evidence="5">
    <location>
        <begin position="21"/>
        <end position="44"/>
    </location>
</feature>
<keyword evidence="4 5" id="KW-0472">Membrane</keyword>
<accession>A0A9D1HSS3</accession>
<feature type="transmembrane region" description="Helical" evidence="5">
    <location>
        <begin position="349"/>
        <end position="371"/>
    </location>
</feature>
<comment type="caution">
    <text evidence="7">The sequence shown here is derived from an EMBL/GenBank/DDBJ whole genome shotgun (WGS) entry which is preliminary data.</text>
</comment>
<dbReference type="GO" id="GO:0140359">
    <property type="term" value="F:ABC-type transporter activity"/>
    <property type="evidence" value="ECO:0007669"/>
    <property type="project" value="InterPro"/>
</dbReference>
<organism evidence="7 8">
    <name type="scientific">Candidatus Fimihabitans intestinipullorum</name>
    <dbReference type="NCBI Taxonomy" id="2840820"/>
    <lineage>
        <taxon>Bacteria</taxon>
        <taxon>Bacillati</taxon>
        <taxon>Mycoplasmatota</taxon>
        <taxon>Mycoplasmatota incertae sedis</taxon>
        <taxon>Candidatus Fimihabitans</taxon>
    </lineage>
</organism>
<dbReference type="Proteomes" id="UP000824087">
    <property type="component" value="Unassembled WGS sequence"/>
</dbReference>
<reference evidence="7" key="1">
    <citation type="submission" date="2020-10" db="EMBL/GenBank/DDBJ databases">
        <authorList>
            <person name="Gilroy R."/>
        </authorList>
    </citation>
    <scope>NUCLEOTIDE SEQUENCE</scope>
    <source>
        <strain evidence="7">CHK197-8231</strain>
    </source>
</reference>
<protein>
    <submittedName>
        <fullName evidence="7">ABC transporter permease</fullName>
    </submittedName>
</protein>
<dbReference type="EMBL" id="DVML01000002">
    <property type="protein sequence ID" value="HIU21976.1"/>
    <property type="molecule type" value="Genomic_DNA"/>
</dbReference>
<keyword evidence="3 5" id="KW-1133">Transmembrane helix</keyword>
<evidence type="ECO:0000256" key="4">
    <source>
        <dbReference type="ARBA" id="ARBA00023136"/>
    </source>
</evidence>
<dbReference type="InterPro" id="IPR013525">
    <property type="entry name" value="ABC2_TM"/>
</dbReference>
<feature type="transmembrane region" description="Helical" evidence="5">
    <location>
        <begin position="265"/>
        <end position="289"/>
    </location>
</feature>
<feature type="transmembrane region" description="Helical" evidence="5">
    <location>
        <begin position="301"/>
        <end position="321"/>
    </location>
</feature>